<proteinExistence type="predicted"/>
<dbReference type="EMBL" id="MU129395">
    <property type="protein sequence ID" value="KAF9503277.1"/>
    <property type="molecule type" value="Genomic_DNA"/>
</dbReference>
<dbReference type="AlphaFoldDB" id="A0A9P6AC64"/>
<name>A0A9P6AC64_9AGAM</name>
<accession>A0A9P6AC64</accession>
<protein>
    <submittedName>
        <fullName evidence="2">Uncharacterized protein</fullName>
    </submittedName>
</protein>
<comment type="caution">
    <text evidence="2">The sequence shown here is derived from an EMBL/GenBank/DDBJ whole genome shotgun (WGS) entry which is preliminary data.</text>
</comment>
<gene>
    <name evidence="2" type="ORF">BS47DRAFT_1369653</name>
</gene>
<feature type="region of interest" description="Disordered" evidence="1">
    <location>
        <begin position="1"/>
        <end position="20"/>
    </location>
</feature>
<organism evidence="2 3">
    <name type="scientific">Hydnum rufescens UP504</name>
    <dbReference type="NCBI Taxonomy" id="1448309"/>
    <lineage>
        <taxon>Eukaryota</taxon>
        <taxon>Fungi</taxon>
        <taxon>Dikarya</taxon>
        <taxon>Basidiomycota</taxon>
        <taxon>Agaricomycotina</taxon>
        <taxon>Agaricomycetes</taxon>
        <taxon>Cantharellales</taxon>
        <taxon>Hydnaceae</taxon>
        <taxon>Hydnum</taxon>
    </lineage>
</organism>
<feature type="compositionally biased region" description="Polar residues" evidence="1">
    <location>
        <begin position="1"/>
        <end position="19"/>
    </location>
</feature>
<reference evidence="2" key="1">
    <citation type="journal article" date="2020" name="Nat. Commun.">
        <title>Large-scale genome sequencing of mycorrhizal fungi provides insights into the early evolution of symbiotic traits.</title>
        <authorList>
            <person name="Miyauchi S."/>
            <person name="Kiss E."/>
            <person name="Kuo A."/>
            <person name="Drula E."/>
            <person name="Kohler A."/>
            <person name="Sanchez-Garcia M."/>
            <person name="Morin E."/>
            <person name="Andreopoulos B."/>
            <person name="Barry K.W."/>
            <person name="Bonito G."/>
            <person name="Buee M."/>
            <person name="Carver A."/>
            <person name="Chen C."/>
            <person name="Cichocki N."/>
            <person name="Clum A."/>
            <person name="Culley D."/>
            <person name="Crous P.W."/>
            <person name="Fauchery L."/>
            <person name="Girlanda M."/>
            <person name="Hayes R.D."/>
            <person name="Keri Z."/>
            <person name="LaButti K."/>
            <person name="Lipzen A."/>
            <person name="Lombard V."/>
            <person name="Magnuson J."/>
            <person name="Maillard F."/>
            <person name="Murat C."/>
            <person name="Nolan M."/>
            <person name="Ohm R.A."/>
            <person name="Pangilinan J."/>
            <person name="Pereira M.F."/>
            <person name="Perotto S."/>
            <person name="Peter M."/>
            <person name="Pfister S."/>
            <person name="Riley R."/>
            <person name="Sitrit Y."/>
            <person name="Stielow J.B."/>
            <person name="Szollosi G."/>
            <person name="Zifcakova L."/>
            <person name="Stursova M."/>
            <person name="Spatafora J.W."/>
            <person name="Tedersoo L."/>
            <person name="Vaario L.M."/>
            <person name="Yamada A."/>
            <person name="Yan M."/>
            <person name="Wang P."/>
            <person name="Xu J."/>
            <person name="Bruns T."/>
            <person name="Baldrian P."/>
            <person name="Vilgalys R."/>
            <person name="Dunand C."/>
            <person name="Henrissat B."/>
            <person name="Grigoriev I.V."/>
            <person name="Hibbett D."/>
            <person name="Nagy L.G."/>
            <person name="Martin F.M."/>
        </authorList>
    </citation>
    <scope>NUCLEOTIDE SEQUENCE</scope>
    <source>
        <strain evidence="2">UP504</strain>
    </source>
</reference>
<evidence type="ECO:0000313" key="3">
    <source>
        <dbReference type="Proteomes" id="UP000886523"/>
    </source>
</evidence>
<evidence type="ECO:0000313" key="2">
    <source>
        <dbReference type="EMBL" id="KAF9503277.1"/>
    </source>
</evidence>
<sequence length="145" mass="16193">MPTTKYGSAQPPKTRTPSTIRKIHDNASNTVPHTHFGGCVAISCTSTVQYPTQRMHRSGPGQNTACHTPALVAPLSLCKTPSDEWPEKAYSEIQSAQPIRPQPRASRTIIRRQIRYATHLLRRVCGDIRYIPSMKTHPTSQQRHG</sequence>
<dbReference type="Proteomes" id="UP000886523">
    <property type="component" value="Unassembled WGS sequence"/>
</dbReference>
<keyword evidence="3" id="KW-1185">Reference proteome</keyword>
<evidence type="ECO:0000256" key="1">
    <source>
        <dbReference type="SAM" id="MobiDB-lite"/>
    </source>
</evidence>